<keyword evidence="3" id="KW-1185">Reference proteome</keyword>
<dbReference type="OrthoDB" id="9812122at2"/>
<dbReference type="Pfam" id="PF13471">
    <property type="entry name" value="Transglut_core3"/>
    <property type="match status" value="1"/>
</dbReference>
<evidence type="ECO:0000313" key="2">
    <source>
        <dbReference type="EMBL" id="CCG42684.1"/>
    </source>
</evidence>
<name>H8FWE6_MAGML</name>
<reference evidence="2 3" key="1">
    <citation type="journal article" date="2012" name="J. Bacteriol.">
        <title>Draft Genome Sequence of the Purple Photosynthetic Bacterium Phaeospirillum molischianum DSM120, a Particularly Versatile Bacterium.</title>
        <authorList>
            <person name="Duquesne K."/>
            <person name="Prima V."/>
            <person name="Ji B."/>
            <person name="Rouy Z."/>
            <person name="Medigue C."/>
            <person name="Talla E."/>
            <person name="Sturgis J.N."/>
        </authorList>
    </citation>
    <scope>NUCLEOTIDE SEQUENCE [LARGE SCALE GENOMIC DNA]</scope>
    <source>
        <strain evidence="3">DSM120</strain>
    </source>
</reference>
<dbReference type="InterPro" id="IPR053521">
    <property type="entry name" value="McjB-like"/>
</dbReference>
<accession>H8FWE6</accession>
<dbReference type="InterPro" id="IPR032708">
    <property type="entry name" value="McjB_C"/>
</dbReference>
<protein>
    <recommendedName>
        <fullName evidence="1">Microcin J25-processing protein McjB C-terminal domain-containing protein</fullName>
    </recommendedName>
</protein>
<dbReference type="NCBIfam" id="NF033537">
    <property type="entry name" value="lasso_biosyn_B2"/>
    <property type="match status" value="1"/>
</dbReference>
<dbReference type="STRING" id="1150626.PHAMO_400065"/>
<dbReference type="RefSeq" id="WP_002730447.1">
    <property type="nucleotide sequence ID" value="NZ_CAHP01000035.1"/>
</dbReference>
<proteinExistence type="predicted"/>
<feature type="domain" description="Microcin J25-processing protein McjB C-terminal" evidence="1">
    <location>
        <begin position="50"/>
        <end position="135"/>
    </location>
</feature>
<dbReference type="EMBL" id="CAHP01000035">
    <property type="protein sequence ID" value="CCG42684.1"/>
    <property type="molecule type" value="Genomic_DNA"/>
</dbReference>
<gene>
    <name evidence="2" type="ORF">PHAMO_400065</name>
</gene>
<dbReference type="eggNOG" id="ENOG5033KG4">
    <property type="taxonomic scope" value="Bacteria"/>
</dbReference>
<comment type="caution">
    <text evidence="2">The sequence shown here is derived from an EMBL/GenBank/DDBJ whole genome shotgun (WGS) entry which is preliminary data.</text>
</comment>
<dbReference type="Proteomes" id="UP000004169">
    <property type="component" value="Unassembled WGS sequence"/>
</dbReference>
<dbReference type="AlphaFoldDB" id="H8FWE6"/>
<evidence type="ECO:0000313" key="3">
    <source>
        <dbReference type="Proteomes" id="UP000004169"/>
    </source>
</evidence>
<evidence type="ECO:0000259" key="1">
    <source>
        <dbReference type="Pfam" id="PF13471"/>
    </source>
</evidence>
<sequence length="145" mass="15396">MSAPVRRASDWLRAGEAVCMLIAARLALSVLPVRVVFRSLCLTISPVGEVRLDEKAVSSARQVGLAVERAARRLPIETRCLHSAVAGALMLRRRRLQATVVLGVRSNDGLKAHAWLLCAGALVLGGAQARSFVPLAAFSSGTEKG</sequence>
<organism evidence="2 3">
    <name type="scientific">Magnetospirillum molischianum DSM 120</name>
    <dbReference type="NCBI Taxonomy" id="1150626"/>
    <lineage>
        <taxon>Bacteria</taxon>
        <taxon>Pseudomonadati</taxon>
        <taxon>Pseudomonadota</taxon>
        <taxon>Alphaproteobacteria</taxon>
        <taxon>Rhodospirillales</taxon>
        <taxon>Rhodospirillaceae</taxon>
        <taxon>Magnetospirillum</taxon>
    </lineage>
</organism>